<keyword evidence="4" id="KW-1185">Reference proteome</keyword>
<feature type="transmembrane region" description="Helical" evidence="1">
    <location>
        <begin position="21"/>
        <end position="44"/>
    </location>
</feature>
<dbReference type="EC" id="1.14.19.-" evidence="3"/>
<feature type="domain" description="Fatty acid desaturase" evidence="2">
    <location>
        <begin position="46"/>
        <end position="297"/>
    </location>
</feature>
<reference evidence="3 4" key="1">
    <citation type="submission" date="2023-06" db="EMBL/GenBank/DDBJ databases">
        <title>Alteromonas sp. ASW11-36 isolated from intertidal sand.</title>
        <authorList>
            <person name="Li Y."/>
        </authorList>
    </citation>
    <scope>NUCLEOTIDE SEQUENCE [LARGE SCALE GENOMIC DNA]</scope>
    <source>
        <strain evidence="3 4">ASW11-36</strain>
    </source>
</reference>
<evidence type="ECO:0000259" key="2">
    <source>
        <dbReference type="Pfam" id="PF00487"/>
    </source>
</evidence>
<proteinExistence type="predicted"/>
<gene>
    <name evidence="3" type="ORF">QTP81_10765</name>
</gene>
<dbReference type="RefSeq" id="WP_289365415.1">
    <property type="nucleotide sequence ID" value="NZ_JAUCBP010000007.1"/>
</dbReference>
<evidence type="ECO:0000256" key="1">
    <source>
        <dbReference type="SAM" id="Phobius"/>
    </source>
</evidence>
<evidence type="ECO:0000313" key="3">
    <source>
        <dbReference type="EMBL" id="MDM7861078.1"/>
    </source>
</evidence>
<protein>
    <submittedName>
        <fullName evidence="3">Fatty acid desaturase family protein</fullName>
        <ecNumber evidence="3">1.14.19.-</ecNumber>
    </submittedName>
</protein>
<dbReference type="PANTHER" id="PTHR19353:SF19">
    <property type="entry name" value="DELTA(5) FATTY ACID DESATURASE C-RELATED"/>
    <property type="match status" value="1"/>
</dbReference>
<dbReference type="EMBL" id="JAUCBP010000007">
    <property type="protein sequence ID" value="MDM7861078.1"/>
    <property type="molecule type" value="Genomic_DNA"/>
</dbReference>
<dbReference type="Proteomes" id="UP001234343">
    <property type="component" value="Unassembled WGS sequence"/>
</dbReference>
<dbReference type="Pfam" id="PF00487">
    <property type="entry name" value="FA_desaturase"/>
    <property type="match status" value="1"/>
</dbReference>
<sequence>MTHLEQIRKLNIRPYLQRSNVAAWQFVVVNYGLIAFALALPALWAAWPSYLISLVLLGNRQLGLGILMHDCAHHALFLSKQLNQWVGRWLCAAPIWAQFDGYQTYHLQHHANAGTTKDPDYINYRNYPVSRFGLVRKIARDCFAITGIKNFALVMLMHAGIVNYDMAYKSVERKSLSWQQVAVNLIRNLHRPIVCHFVLFSFCFAMGSVLSYALWWVAYFTTFSLFSRIRNAAEHASVPDLLDVDPRRHARTVKAGVLARLTVAPNHVNYHIEHHWLPQVPPYRLAALHDYLQRERALEGAEILPNYFAVIRKLA</sequence>
<evidence type="ECO:0000313" key="4">
    <source>
        <dbReference type="Proteomes" id="UP001234343"/>
    </source>
</evidence>
<dbReference type="GO" id="GO:0016491">
    <property type="term" value="F:oxidoreductase activity"/>
    <property type="evidence" value="ECO:0007669"/>
    <property type="project" value="UniProtKB-KW"/>
</dbReference>
<keyword evidence="3" id="KW-0560">Oxidoreductase</keyword>
<dbReference type="CDD" id="cd03510">
    <property type="entry name" value="Rhizobitoxine-FADS-like"/>
    <property type="match status" value="1"/>
</dbReference>
<organism evidence="3 4">
    <name type="scientific">Alteromonas arenosi</name>
    <dbReference type="NCBI Taxonomy" id="3055817"/>
    <lineage>
        <taxon>Bacteria</taxon>
        <taxon>Pseudomonadati</taxon>
        <taxon>Pseudomonadota</taxon>
        <taxon>Gammaproteobacteria</taxon>
        <taxon>Alteromonadales</taxon>
        <taxon>Alteromonadaceae</taxon>
        <taxon>Alteromonas/Salinimonas group</taxon>
        <taxon>Alteromonas</taxon>
    </lineage>
</organism>
<keyword evidence="1" id="KW-1133">Transmembrane helix</keyword>
<keyword evidence="1" id="KW-0472">Membrane</keyword>
<name>A0ABT7SY12_9ALTE</name>
<dbReference type="PANTHER" id="PTHR19353">
    <property type="entry name" value="FATTY ACID DESATURASE 2"/>
    <property type="match status" value="1"/>
</dbReference>
<comment type="caution">
    <text evidence="3">The sequence shown here is derived from an EMBL/GenBank/DDBJ whole genome shotgun (WGS) entry which is preliminary data.</text>
</comment>
<feature type="transmembrane region" description="Helical" evidence="1">
    <location>
        <begin position="197"/>
        <end position="218"/>
    </location>
</feature>
<dbReference type="InterPro" id="IPR012171">
    <property type="entry name" value="Fatty_acid_desaturase"/>
</dbReference>
<accession>A0ABT7SY12</accession>
<keyword evidence="1" id="KW-0812">Transmembrane</keyword>
<dbReference type="InterPro" id="IPR005804">
    <property type="entry name" value="FA_desaturase_dom"/>
</dbReference>